<dbReference type="Gene3D" id="3.90.226.10">
    <property type="entry name" value="2-enoyl-CoA Hydratase, Chain A, domain 1"/>
    <property type="match status" value="1"/>
</dbReference>
<dbReference type="EMBL" id="FLUP01000001">
    <property type="protein sequence ID" value="SBV91511.1"/>
    <property type="molecule type" value="Genomic_DNA"/>
</dbReference>
<dbReference type="SUPFAM" id="SSF52096">
    <property type="entry name" value="ClpP/crotonase"/>
    <property type="match status" value="1"/>
</dbReference>
<organism evidence="7">
    <name type="scientific">uncultured Desulfovibrio sp</name>
    <dbReference type="NCBI Taxonomy" id="167968"/>
    <lineage>
        <taxon>Bacteria</taxon>
        <taxon>Pseudomonadati</taxon>
        <taxon>Thermodesulfobacteriota</taxon>
        <taxon>Desulfovibrionia</taxon>
        <taxon>Desulfovibrionales</taxon>
        <taxon>Desulfovibrionaceae</taxon>
        <taxon>Desulfovibrio</taxon>
        <taxon>environmental samples</taxon>
    </lineage>
</organism>
<dbReference type="InterPro" id="IPR002142">
    <property type="entry name" value="Peptidase_S49"/>
</dbReference>
<sequence>MNVHERIFALSPDLSGVWAITPEAMTAFVDALAGVAEAGQTTAAASGDAAANAAPYVMNGPVAIIPVKGAMSKNGLEFWGIQWLTSMRAIGAAIMQAAADPNVGAIMLDVESPGGTVDGVEELAAAVAAASLAKPVFAYADGLMASAAYWASCGAREIAASATSRVGSIGVVLMHREYSRALDQSGITVNILSAGHFKTAGNTAQPLSDEMRAYMQSGIDDVYEMFLAAVAHGRGVSREQALAMADGKIFLAGAAQTVGLIDRVCSRADFINHIQETCSMKLADLKAQHPEAVEALREELRSAVTAEQAAAHEQALAAARADTAAERDRVVALVGALFGAEAKEKLSTVVASGVSAEVLATLSGVLAPSGNVSSEGKSPQADMLAALQAAHANPVNADAPGKQHKSPLVADAERRAQQGF</sequence>
<evidence type="ECO:0000259" key="6">
    <source>
        <dbReference type="Pfam" id="PF01343"/>
    </source>
</evidence>
<evidence type="ECO:0000256" key="1">
    <source>
        <dbReference type="ARBA" id="ARBA00008683"/>
    </source>
</evidence>
<dbReference type="PANTHER" id="PTHR42987">
    <property type="entry name" value="PEPTIDASE S49"/>
    <property type="match status" value="1"/>
</dbReference>
<dbReference type="PANTHER" id="PTHR42987:SF4">
    <property type="entry name" value="PROTEASE SOHB-RELATED"/>
    <property type="match status" value="1"/>
</dbReference>
<dbReference type="Pfam" id="PF01343">
    <property type="entry name" value="Peptidase_S49"/>
    <property type="match status" value="1"/>
</dbReference>
<dbReference type="RefSeq" id="WP_296934882.1">
    <property type="nucleotide sequence ID" value="NZ_LT598928.1"/>
</dbReference>
<protein>
    <recommendedName>
        <fullName evidence="6">Peptidase S49 domain-containing protein</fullName>
    </recommendedName>
</protein>
<feature type="domain" description="Peptidase S49" evidence="6">
    <location>
        <begin position="133"/>
        <end position="276"/>
    </location>
</feature>
<dbReference type="CDD" id="cd07022">
    <property type="entry name" value="S49_Sppa_36K_type"/>
    <property type="match status" value="1"/>
</dbReference>
<gene>
    <name evidence="7" type="ORF">KM92DES2_10143</name>
</gene>
<comment type="similarity">
    <text evidence="1">Belongs to the peptidase S49 family.</text>
</comment>
<keyword evidence="4" id="KW-0720">Serine protease</keyword>
<reference evidence="7" key="1">
    <citation type="submission" date="2016-04" db="EMBL/GenBank/DDBJ databases">
        <authorList>
            <person name="Evans L.H."/>
            <person name="Alamgir A."/>
            <person name="Owens N."/>
            <person name="Weber N.D."/>
            <person name="Virtaneva K."/>
            <person name="Barbian K."/>
            <person name="Babar A."/>
            <person name="Rosenke K."/>
        </authorList>
    </citation>
    <scope>NUCLEOTIDE SEQUENCE</scope>
    <source>
        <strain evidence="7">92-2</strain>
    </source>
</reference>
<proteinExistence type="inferred from homology"/>
<keyword evidence="2" id="KW-0645">Protease</keyword>
<accession>A0A212IWA6</accession>
<dbReference type="InterPro" id="IPR004635">
    <property type="entry name" value="Pept_S49_SppA"/>
</dbReference>
<evidence type="ECO:0000256" key="2">
    <source>
        <dbReference type="ARBA" id="ARBA00022670"/>
    </source>
</evidence>
<keyword evidence="3" id="KW-0378">Hydrolase</keyword>
<feature type="region of interest" description="Disordered" evidence="5">
    <location>
        <begin position="389"/>
        <end position="420"/>
    </location>
</feature>
<feature type="compositionally biased region" description="Basic and acidic residues" evidence="5">
    <location>
        <begin position="411"/>
        <end position="420"/>
    </location>
</feature>
<dbReference type="Gene3D" id="6.20.330.10">
    <property type="match status" value="1"/>
</dbReference>
<evidence type="ECO:0000256" key="5">
    <source>
        <dbReference type="SAM" id="MobiDB-lite"/>
    </source>
</evidence>
<dbReference type="InterPro" id="IPR029045">
    <property type="entry name" value="ClpP/crotonase-like_dom_sf"/>
</dbReference>
<dbReference type="GO" id="GO:0008236">
    <property type="term" value="F:serine-type peptidase activity"/>
    <property type="evidence" value="ECO:0007669"/>
    <property type="project" value="UniProtKB-KW"/>
</dbReference>
<dbReference type="NCBIfam" id="TIGR00706">
    <property type="entry name" value="SppA_dom"/>
    <property type="match status" value="1"/>
</dbReference>
<evidence type="ECO:0000313" key="7">
    <source>
        <dbReference type="EMBL" id="SBV91511.1"/>
    </source>
</evidence>
<evidence type="ECO:0000256" key="4">
    <source>
        <dbReference type="ARBA" id="ARBA00022825"/>
    </source>
</evidence>
<dbReference type="GO" id="GO:0006508">
    <property type="term" value="P:proteolysis"/>
    <property type="evidence" value="ECO:0007669"/>
    <property type="project" value="UniProtKB-KW"/>
</dbReference>
<name>A0A212IWA6_9BACT</name>
<dbReference type="InterPro" id="IPR033855">
    <property type="entry name" value="Protein_C"/>
</dbReference>
<dbReference type="AlphaFoldDB" id="A0A212IWA6"/>
<evidence type="ECO:0000256" key="3">
    <source>
        <dbReference type="ARBA" id="ARBA00022801"/>
    </source>
</evidence>